<keyword evidence="1" id="KW-0547">Nucleotide-binding</keyword>
<keyword evidence="4" id="KW-1185">Reference proteome</keyword>
<evidence type="ECO:0000256" key="2">
    <source>
        <dbReference type="ARBA" id="ARBA00023134"/>
    </source>
</evidence>
<keyword evidence="3" id="KW-0251">Elongation factor</keyword>
<keyword evidence="3" id="KW-0648">Protein biosynthesis</keyword>
<keyword evidence="2" id="KW-0342">GTP-binding</keyword>
<name>A0A1C4G9I1_9BACT</name>
<dbReference type="OrthoDB" id="1433539at2"/>
<dbReference type="GO" id="GO:0003746">
    <property type="term" value="F:translation elongation factor activity"/>
    <property type="evidence" value="ECO:0007669"/>
    <property type="project" value="UniProtKB-KW"/>
</dbReference>
<dbReference type="SUPFAM" id="SSF50465">
    <property type="entry name" value="EF-Tu/eEF-1alpha/eIF2-gamma C-terminal domain"/>
    <property type="match status" value="1"/>
</dbReference>
<dbReference type="Gene3D" id="2.40.30.10">
    <property type="entry name" value="Translation factors"/>
    <property type="match status" value="1"/>
</dbReference>
<accession>A0A1C4G9I1</accession>
<dbReference type="EMBL" id="FMAR01000031">
    <property type="protein sequence ID" value="SCC64401.1"/>
    <property type="molecule type" value="Genomic_DNA"/>
</dbReference>
<dbReference type="AlphaFoldDB" id="A0A1C4G9I1"/>
<dbReference type="InterPro" id="IPR009001">
    <property type="entry name" value="Transl_elong_EF1A/Init_IF2_C"/>
</dbReference>
<dbReference type="GO" id="GO:0005525">
    <property type="term" value="F:GTP binding"/>
    <property type="evidence" value="ECO:0007669"/>
    <property type="project" value="UniProtKB-KW"/>
</dbReference>
<reference evidence="3 4" key="1">
    <citation type="submission" date="2016-08" db="EMBL/GenBank/DDBJ databases">
        <authorList>
            <person name="Seilhamer J.J."/>
        </authorList>
    </citation>
    <scope>NUCLEOTIDE SEQUENCE [LARGE SCALE GENOMIC DNA]</scope>
    <source>
        <strain evidence="3 4">A37T2</strain>
    </source>
</reference>
<sequence>MVKIRAHIKLYEKGRETPFSNGYRPLFNFIEEMKTSGRIDLIDREQFCPGEEGEVEIVFLNKGYLGSDFDIGKMFLFGEGSEPLGEGTVKEIL</sequence>
<organism evidence="3 4">
    <name type="scientific">Chitinophaga costaii</name>
    <dbReference type="NCBI Taxonomy" id="1335309"/>
    <lineage>
        <taxon>Bacteria</taxon>
        <taxon>Pseudomonadati</taxon>
        <taxon>Bacteroidota</taxon>
        <taxon>Chitinophagia</taxon>
        <taxon>Chitinophagales</taxon>
        <taxon>Chitinophagaceae</taxon>
        <taxon>Chitinophaga</taxon>
    </lineage>
</organism>
<evidence type="ECO:0000313" key="4">
    <source>
        <dbReference type="Proteomes" id="UP000242818"/>
    </source>
</evidence>
<evidence type="ECO:0000256" key="1">
    <source>
        <dbReference type="ARBA" id="ARBA00022741"/>
    </source>
</evidence>
<dbReference type="Proteomes" id="UP000242818">
    <property type="component" value="Unassembled WGS sequence"/>
</dbReference>
<evidence type="ECO:0000313" key="3">
    <source>
        <dbReference type="EMBL" id="SCC64401.1"/>
    </source>
</evidence>
<protein>
    <submittedName>
        <fullName evidence="3">Elongation factor Tu</fullName>
    </submittedName>
</protein>
<dbReference type="STRING" id="1335309.GA0116948_1312"/>
<gene>
    <name evidence="3" type="ORF">GA0116948_1312</name>
</gene>
<proteinExistence type="predicted"/>
<dbReference type="RefSeq" id="WP_089715730.1">
    <property type="nucleotide sequence ID" value="NZ_FMAR01000031.1"/>
</dbReference>